<dbReference type="PANTHER" id="PTHR46641">
    <property type="entry name" value="FMRFAMIDE RECEPTOR-RELATED"/>
    <property type="match status" value="1"/>
</dbReference>
<name>A0AA89BVZ4_PINIB</name>
<evidence type="ECO:0000256" key="3">
    <source>
        <dbReference type="ARBA" id="ARBA00022989"/>
    </source>
</evidence>
<reference evidence="7" key="1">
    <citation type="submission" date="2019-08" db="EMBL/GenBank/DDBJ databases">
        <title>The improved chromosome-level genome for the pearl oyster Pinctada fucata martensii using PacBio sequencing and Hi-C.</title>
        <authorList>
            <person name="Zheng Z."/>
        </authorList>
    </citation>
    <scope>NUCLEOTIDE SEQUENCE</scope>
    <source>
        <strain evidence="7">ZZ-2019</strain>
        <tissue evidence="7">Adductor muscle</tissue>
    </source>
</reference>
<evidence type="ECO:0000259" key="6">
    <source>
        <dbReference type="PROSITE" id="PS50262"/>
    </source>
</evidence>
<evidence type="ECO:0000256" key="2">
    <source>
        <dbReference type="ARBA" id="ARBA00022692"/>
    </source>
</evidence>
<dbReference type="InterPro" id="IPR052954">
    <property type="entry name" value="GPCR-Ligand_Int"/>
</dbReference>
<evidence type="ECO:0000256" key="4">
    <source>
        <dbReference type="ARBA" id="ARBA00023136"/>
    </source>
</evidence>
<dbReference type="InterPro" id="IPR000276">
    <property type="entry name" value="GPCR_Rhodpsn"/>
</dbReference>
<gene>
    <name evidence="7" type="ORF">FSP39_003990</name>
</gene>
<dbReference type="Pfam" id="PF00001">
    <property type="entry name" value="7tm_1"/>
    <property type="match status" value="1"/>
</dbReference>
<evidence type="ECO:0000256" key="5">
    <source>
        <dbReference type="SAM" id="Phobius"/>
    </source>
</evidence>
<comment type="caution">
    <text evidence="7">The sequence shown here is derived from an EMBL/GenBank/DDBJ whole genome shotgun (WGS) entry which is preliminary data.</text>
</comment>
<sequence length="352" mass="40742">MNESNLALDGWIQTADNDTSDYTYSGTQYSLMDVVCYKYLGPTLCALGIIGNTISLFVLTRDQIKEGSYLYLKALAVTDMFALAVSFPFMVFCMGSVSYYWKWYECYVFLPFANMFTAASVWITTVMTIERFIVVKFPLWSRWRCTRFGAQVRILIVLVIALTISIPRYLAFTITPFGSGYRLARTPFQESKAYYVLDMFCIATLHFLPLFILGIVNTVLIYEVQNARIIREELNIRNNQESEFQKDQRRFTITLISIVVLFLCFILPATVSDILLYSKFGLQPNGFQIMRTIRNIANVLLWCSLSFNFLLYCAFNKRFVRVLRNSVGRGIFRFRNYSFRARSVKTSNSTTL</sequence>
<comment type="subcellular location">
    <subcellularLocation>
        <location evidence="1">Membrane</location>
    </subcellularLocation>
</comment>
<dbReference type="InterPro" id="IPR017452">
    <property type="entry name" value="GPCR_Rhodpsn_7TM"/>
</dbReference>
<dbReference type="GO" id="GO:0004930">
    <property type="term" value="F:G protein-coupled receptor activity"/>
    <property type="evidence" value="ECO:0007669"/>
    <property type="project" value="InterPro"/>
</dbReference>
<keyword evidence="8" id="KW-1185">Reference proteome</keyword>
<feature type="transmembrane region" description="Helical" evidence="5">
    <location>
        <begin position="251"/>
        <end position="276"/>
    </location>
</feature>
<dbReference type="AlphaFoldDB" id="A0AA89BVZ4"/>
<dbReference type="SUPFAM" id="SSF81321">
    <property type="entry name" value="Family A G protein-coupled receptor-like"/>
    <property type="match status" value="1"/>
</dbReference>
<protein>
    <recommendedName>
        <fullName evidence="6">G-protein coupled receptors family 1 profile domain-containing protein</fullName>
    </recommendedName>
</protein>
<evidence type="ECO:0000313" key="7">
    <source>
        <dbReference type="EMBL" id="KAK3089488.1"/>
    </source>
</evidence>
<dbReference type="PANTHER" id="PTHR46641:SF2">
    <property type="entry name" value="FMRFAMIDE RECEPTOR"/>
    <property type="match status" value="1"/>
</dbReference>
<feature type="transmembrane region" description="Helical" evidence="5">
    <location>
        <begin position="39"/>
        <end position="59"/>
    </location>
</feature>
<feature type="transmembrane region" description="Helical" evidence="5">
    <location>
        <begin position="296"/>
        <end position="315"/>
    </location>
</feature>
<keyword evidence="4 5" id="KW-0472">Membrane</keyword>
<dbReference type="EMBL" id="VSWD01000010">
    <property type="protein sequence ID" value="KAK3089488.1"/>
    <property type="molecule type" value="Genomic_DNA"/>
</dbReference>
<evidence type="ECO:0000313" key="8">
    <source>
        <dbReference type="Proteomes" id="UP001186944"/>
    </source>
</evidence>
<feature type="transmembrane region" description="Helical" evidence="5">
    <location>
        <begin position="194"/>
        <end position="222"/>
    </location>
</feature>
<feature type="domain" description="G-protein coupled receptors family 1 profile" evidence="6">
    <location>
        <begin position="51"/>
        <end position="312"/>
    </location>
</feature>
<dbReference type="CDD" id="cd14978">
    <property type="entry name" value="7tmA_FMRFamide_R-like"/>
    <property type="match status" value="1"/>
</dbReference>
<dbReference type="Gene3D" id="1.20.1070.10">
    <property type="entry name" value="Rhodopsin 7-helix transmembrane proteins"/>
    <property type="match status" value="1"/>
</dbReference>
<dbReference type="PROSITE" id="PS50262">
    <property type="entry name" value="G_PROTEIN_RECEP_F1_2"/>
    <property type="match status" value="1"/>
</dbReference>
<dbReference type="GO" id="GO:0016020">
    <property type="term" value="C:membrane"/>
    <property type="evidence" value="ECO:0007669"/>
    <property type="project" value="UniProtKB-SubCell"/>
</dbReference>
<evidence type="ECO:0000256" key="1">
    <source>
        <dbReference type="ARBA" id="ARBA00004370"/>
    </source>
</evidence>
<keyword evidence="2 5" id="KW-0812">Transmembrane</keyword>
<proteinExistence type="predicted"/>
<feature type="transmembrane region" description="Helical" evidence="5">
    <location>
        <begin position="154"/>
        <end position="174"/>
    </location>
</feature>
<keyword evidence="3 5" id="KW-1133">Transmembrane helix</keyword>
<accession>A0AA89BVZ4</accession>
<feature type="transmembrane region" description="Helical" evidence="5">
    <location>
        <begin position="80"/>
        <end position="101"/>
    </location>
</feature>
<dbReference type="PRINTS" id="PR00237">
    <property type="entry name" value="GPCRRHODOPSN"/>
</dbReference>
<dbReference type="Proteomes" id="UP001186944">
    <property type="component" value="Unassembled WGS sequence"/>
</dbReference>
<organism evidence="7 8">
    <name type="scientific">Pinctada imbricata</name>
    <name type="common">Atlantic pearl-oyster</name>
    <name type="synonym">Pinctada martensii</name>
    <dbReference type="NCBI Taxonomy" id="66713"/>
    <lineage>
        <taxon>Eukaryota</taxon>
        <taxon>Metazoa</taxon>
        <taxon>Spiralia</taxon>
        <taxon>Lophotrochozoa</taxon>
        <taxon>Mollusca</taxon>
        <taxon>Bivalvia</taxon>
        <taxon>Autobranchia</taxon>
        <taxon>Pteriomorphia</taxon>
        <taxon>Pterioida</taxon>
        <taxon>Pterioidea</taxon>
        <taxon>Pteriidae</taxon>
        <taxon>Pinctada</taxon>
    </lineage>
</organism>
<feature type="transmembrane region" description="Helical" evidence="5">
    <location>
        <begin position="107"/>
        <end position="133"/>
    </location>
</feature>